<organism evidence="3">
    <name type="scientific">hydrothermal vent metagenome</name>
    <dbReference type="NCBI Taxonomy" id="652676"/>
    <lineage>
        <taxon>unclassified sequences</taxon>
        <taxon>metagenomes</taxon>
        <taxon>ecological metagenomes</taxon>
    </lineage>
</organism>
<dbReference type="SUPFAM" id="SSF57868">
    <property type="entry name" value="Metallothionein"/>
    <property type="match status" value="1"/>
</dbReference>
<dbReference type="Gene3D" id="2.30.170.10">
    <property type="match status" value="1"/>
</dbReference>
<evidence type="ECO:0000256" key="1">
    <source>
        <dbReference type="ARBA" id="ARBA00022723"/>
    </source>
</evidence>
<dbReference type="InterPro" id="IPR049708">
    <property type="entry name" value="PP0621-like"/>
</dbReference>
<gene>
    <name evidence="3" type="ORF">MNB_SM-7-780</name>
</gene>
<dbReference type="AlphaFoldDB" id="A0A1W1C4G6"/>
<keyword evidence="1" id="KW-0479">Metal-binding</keyword>
<dbReference type="GO" id="GO:0046872">
    <property type="term" value="F:metal ion binding"/>
    <property type="evidence" value="ECO:0007669"/>
    <property type="project" value="UniProtKB-KW"/>
</dbReference>
<sequence length="75" mass="8591">MIKWLLVIGVVGAIYYFFIKKSSPIETKERTKNSSRRDEKVDEMVECSRCGVYVDIKEAILSGGKYYCSKECLKG</sequence>
<dbReference type="EMBL" id="FPHB01000048">
    <property type="protein sequence ID" value="SFV60624.1"/>
    <property type="molecule type" value="Genomic_DNA"/>
</dbReference>
<keyword evidence="2" id="KW-0480">Metal-thiolate cluster</keyword>
<evidence type="ECO:0000256" key="2">
    <source>
        <dbReference type="ARBA" id="ARBA00022851"/>
    </source>
</evidence>
<reference evidence="3" key="1">
    <citation type="submission" date="2016-10" db="EMBL/GenBank/DDBJ databases">
        <authorList>
            <person name="de Groot N.N."/>
        </authorList>
    </citation>
    <scope>NUCLEOTIDE SEQUENCE</scope>
</reference>
<name>A0A1W1C4G6_9ZZZZ</name>
<dbReference type="InterPro" id="IPR017854">
    <property type="entry name" value="Metalthion_dom_sf"/>
</dbReference>
<evidence type="ECO:0000313" key="3">
    <source>
        <dbReference type="EMBL" id="SFV60624.1"/>
    </source>
</evidence>
<accession>A0A1W1C4G6</accession>
<protein>
    <recommendedName>
        <fullName evidence="4">Prokaryotic metallothionein</fullName>
    </recommendedName>
</protein>
<proteinExistence type="predicted"/>
<dbReference type="NCBIfam" id="NF041023">
    <property type="entry name" value="PP0621_fam"/>
    <property type="match status" value="1"/>
</dbReference>
<evidence type="ECO:0008006" key="4">
    <source>
        <dbReference type="Google" id="ProtNLM"/>
    </source>
</evidence>